<keyword evidence="2" id="KW-0479">Metal-binding</keyword>
<dbReference type="GO" id="GO:0046872">
    <property type="term" value="F:metal ion binding"/>
    <property type="evidence" value="ECO:0007669"/>
    <property type="project" value="UniProtKB-KW"/>
</dbReference>
<dbReference type="NCBIfam" id="TIGR01549">
    <property type="entry name" value="HAD-SF-IA-v1"/>
    <property type="match status" value="1"/>
</dbReference>
<evidence type="ECO:0000313" key="5">
    <source>
        <dbReference type="EMBL" id="CAD8928191.1"/>
    </source>
</evidence>
<dbReference type="InterPro" id="IPR023214">
    <property type="entry name" value="HAD_sf"/>
</dbReference>
<dbReference type="PANTHER" id="PTHR46470">
    <property type="entry name" value="N-ACYLNEURAMINATE-9-PHOSPHATASE"/>
    <property type="match status" value="1"/>
</dbReference>
<dbReference type="Gene3D" id="1.10.150.520">
    <property type="match status" value="1"/>
</dbReference>
<accession>A0A7S1GHB8</accession>
<evidence type="ECO:0000256" key="4">
    <source>
        <dbReference type="ARBA" id="ARBA00022842"/>
    </source>
</evidence>
<name>A0A7S1GHB8_9CHLO</name>
<dbReference type="EMBL" id="HBFV01000801">
    <property type="protein sequence ID" value="CAD8928191.1"/>
    <property type="molecule type" value="Transcribed_RNA"/>
</dbReference>
<gene>
    <name evidence="5" type="ORF">POKL1161_LOCUS544</name>
</gene>
<reference evidence="5" key="1">
    <citation type="submission" date="2021-01" db="EMBL/GenBank/DDBJ databases">
        <authorList>
            <person name="Corre E."/>
            <person name="Pelletier E."/>
            <person name="Niang G."/>
            <person name="Scheremetjew M."/>
            <person name="Finn R."/>
            <person name="Kale V."/>
            <person name="Holt S."/>
            <person name="Cochrane G."/>
            <person name="Meng A."/>
            <person name="Brown T."/>
            <person name="Cohen L."/>
        </authorList>
    </citation>
    <scope>NUCLEOTIDE SEQUENCE</scope>
    <source>
        <strain evidence="5">CCMP2329</strain>
    </source>
</reference>
<dbReference type="Gene3D" id="3.40.50.1000">
    <property type="entry name" value="HAD superfamily/HAD-like"/>
    <property type="match status" value="1"/>
</dbReference>
<keyword evidence="3" id="KW-0378">Hydrolase</keyword>
<evidence type="ECO:0000256" key="1">
    <source>
        <dbReference type="ARBA" id="ARBA00001946"/>
    </source>
</evidence>
<organism evidence="5">
    <name type="scientific">Picochlorum oklahomense</name>
    <dbReference type="NCBI Taxonomy" id="249345"/>
    <lineage>
        <taxon>Eukaryota</taxon>
        <taxon>Viridiplantae</taxon>
        <taxon>Chlorophyta</taxon>
        <taxon>core chlorophytes</taxon>
        <taxon>Trebouxiophyceae</taxon>
        <taxon>Trebouxiophyceae incertae sedis</taxon>
        <taxon>Picochlorum</taxon>
    </lineage>
</organism>
<dbReference type="GO" id="GO:0044281">
    <property type="term" value="P:small molecule metabolic process"/>
    <property type="evidence" value="ECO:0007669"/>
    <property type="project" value="UniProtKB-ARBA"/>
</dbReference>
<evidence type="ECO:0000256" key="3">
    <source>
        <dbReference type="ARBA" id="ARBA00022801"/>
    </source>
</evidence>
<keyword evidence="4" id="KW-0460">Magnesium</keyword>
<dbReference type="InterPro" id="IPR051400">
    <property type="entry name" value="HAD-like_hydrolase"/>
</dbReference>
<dbReference type="AlphaFoldDB" id="A0A7S1GHB8"/>
<dbReference type="InterPro" id="IPR036412">
    <property type="entry name" value="HAD-like_sf"/>
</dbReference>
<dbReference type="PANTHER" id="PTHR46470:SF2">
    <property type="entry name" value="GLYCERALDEHYDE 3-PHOSPHATE PHOSPHATASE"/>
    <property type="match status" value="1"/>
</dbReference>
<dbReference type="GO" id="GO:0016791">
    <property type="term" value="F:phosphatase activity"/>
    <property type="evidence" value="ECO:0007669"/>
    <property type="project" value="TreeGrafter"/>
</dbReference>
<dbReference type="SUPFAM" id="SSF56784">
    <property type="entry name" value="HAD-like"/>
    <property type="match status" value="1"/>
</dbReference>
<proteinExistence type="predicted"/>
<dbReference type="InterPro" id="IPR006439">
    <property type="entry name" value="HAD-SF_hydro_IA"/>
</dbReference>
<sequence>MHEAKQRFQTLNGFSAEDMDQFDSIFHPFSSKEERIRAWNEYLQTHTEHPITSQNCYDAFETLRLDALRVWPESKPVLEMLHNSGLPYAILTNGHPSIQEPKIRFSGILDWDCCKNIPVFYGYEGEATVPKPNPRIFHMACAHFNAAHEATVMVGDTFDTDIVGARNANLGFAIYLQRSEGVRNCAGADSPSTRVLRASSHAHMLEVVHSLLR</sequence>
<comment type="cofactor">
    <cofactor evidence="1">
        <name>Mg(2+)</name>
        <dbReference type="ChEBI" id="CHEBI:18420"/>
    </cofactor>
</comment>
<dbReference type="Pfam" id="PF00702">
    <property type="entry name" value="Hydrolase"/>
    <property type="match status" value="1"/>
</dbReference>
<evidence type="ECO:0000256" key="2">
    <source>
        <dbReference type="ARBA" id="ARBA00022723"/>
    </source>
</evidence>
<protein>
    <submittedName>
        <fullName evidence="5">Uncharacterized protein</fullName>
    </submittedName>
</protein>